<sequence length="118" mass="11771">MKKTAKAWLLLSAAILAEVTASLALKGALEHAGLYAVVAAGYLGSFVLLAGVLRTGMALGVAYGVWGASGVALTAIGSLVFFGEPLTLLMGIGIAVVIAGVLCVELGSQAAHEKAETS</sequence>
<dbReference type="EMBL" id="JANFLP010000008">
    <property type="protein sequence ID" value="MCQ1949926.1"/>
    <property type="molecule type" value="Genomic_DNA"/>
</dbReference>
<name>A0ABT1NQB5_9MICC</name>
<evidence type="ECO:0000256" key="2">
    <source>
        <dbReference type="ARBA" id="ARBA00022448"/>
    </source>
</evidence>
<evidence type="ECO:0000256" key="7">
    <source>
        <dbReference type="RuleBase" id="RU003942"/>
    </source>
</evidence>
<evidence type="ECO:0000256" key="6">
    <source>
        <dbReference type="ARBA" id="ARBA00023136"/>
    </source>
</evidence>
<dbReference type="Pfam" id="PF00893">
    <property type="entry name" value="Multi_Drug_Res"/>
    <property type="match status" value="1"/>
</dbReference>
<keyword evidence="10" id="KW-1185">Reference proteome</keyword>
<evidence type="ECO:0000256" key="4">
    <source>
        <dbReference type="ARBA" id="ARBA00022692"/>
    </source>
</evidence>
<gene>
    <name evidence="9" type="ORF">NNX28_08305</name>
</gene>
<keyword evidence="6 8" id="KW-0472">Membrane</keyword>
<dbReference type="InterPro" id="IPR037185">
    <property type="entry name" value="EmrE-like"/>
</dbReference>
<feature type="transmembrane region" description="Helical" evidence="8">
    <location>
        <begin position="60"/>
        <end position="82"/>
    </location>
</feature>
<keyword evidence="3" id="KW-1003">Cell membrane</keyword>
<dbReference type="PANTHER" id="PTHR30561:SF1">
    <property type="entry name" value="MULTIDRUG TRANSPORTER EMRE"/>
    <property type="match status" value="1"/>
</dbReference>
<comment type="similarity">
    <text evidence="7">Belongs to the drug/metabolite transporter (DMT) superfamily. Small multidrug resistance (SMR) (TC 2.A.7.1) family.</text>
</comment>
<reference evidence="9 10" key="1">
    <citation type="submission" date="2022-07" db="EMBL/GenBank/DDBJ databases">
        <title>Novel species in genus Arthrobacter.</title>
        <authorList>
            <person name="Liu Y."/>
        </authorList>
    </citation>
    <scope>NUCLEOTIDE SEQUENCE [LARGE SCALE GENOMIC DNA]</scope>
    <source>
        <strain evidence="10">zg-Y859</strain>
    </source>
</reference>
<accession>A0ABT1NQB5</accession>
<dbReference type="PANTHER" id="PTHR30561">
    <property type="entry name" value="SMR FAMILY PROTON-DEPENDENT DRUG EFFLUX TRANSPORTER SUGE"/>
    <property type="match status" value="1"/>
</dbReference>
<keyword evidence="2" id="KW-0813">Transport</keyword>
<dbReference type="SUPFAM" id="SSF103481">
    <property type="entry name" value="Multidrug resistance efflux transporter EmrE"/>
    <property type="match status" value="1"/>
</dbReference>
<evidence type="ECO:0000256" key="1">
    <source>
        <dbReference type="ARBA" id="ARBA00004651"/>
    </source>
</evidence>
<organism evidence="9 10">
    <name type="scientific">Arthrobacter jinronghuae</name>
    <dbReference type="NCBI Taxonomy" id="2964609"/>
    <lineage>
        <taxon>Bacteria</taxon>
        <taxon>Bacillati</taxon>
        <taxon>Actinomycetota</taxon>
        <taxon>Actinomycetes</taxon>
        <taxon>Micrococcales</taxon>
        <taxon>Micrococcaceae</taxon>
        <taxon>Arthrobacter</taxon>
    </lineage>
</organism>
<keyword evidence="4 7" id="KW-0812">Transmembrane</keyword>
<dbReference type="InterPro" id="IPR045324">
    <property type="entry name" value="Small_multidrug_res"/>
</dbReference>
<dbReference type="Proteomes" id="UP001206924">
    <property type="component" value="Unassembled WGS sequence"/>
</dbReference>
<evidence type="ECO:0000256" key="3">
    <source>
        <dbReference type="ARBA" id="ARBA00022475"/>
    </source>
</evidence>
<evidence type="ECO:0000313" key="9">
    <source>
        <dbReference type="EMBL" id="MCQ1949926.1"/>
    </source>
</evidence>
<keyword evidence="5 8" id="KW-1133">Transmembrane helix</keyword>
<comment type="subcellular location">
    <subcellularLocation>
        <location evidence="1 7">Cell membrane</location>
        <topology evidence="1 7">Multi-pass membrane protein</topology>
    </subcellularLocation>
</comment>
<protein>
    <submittedName>
        <fullName evidence="9">SMR family transporter</fullName>
    </submittedName>
</protein>
<evidence type="ECO:0000256" key="8">
    <source>
        <dbReference type="SAM" id="Phobius"/>
    </source>
</evidence>
<evidence type="ECO:0000256" key="5">
    <source>
        <dbReference type="ARBA" id="ARBA00022989"/>
    </source>
</evidence>
<evidence type="ECO:0000313" key="10">
    <source>
        <dbReference type="Proteomes" id="UP001206924"/>
    </source>
</evidence>
<dbReference type="RefSeq" id="WP_255865420.1">
    <property type="nucleotide sequence ID" value="NZ_CP104263.1"/>
</dbReference>
<proteinExistence type="inferred from homology"/>
<feature type="transmembrane region" description="Helical" evidence="8">
    <location>
        <begin position="88"/>
        <end position="108"/>
    </location>
</feature>
<comment type="caution">
    <text evidence="9">The sequence shown here is derived from an EMBL/GenBank/DDBJ whole genome shotgun (WGS) entry which is preliminary data.</text>
</comment>
<dbReference type="InterPro" id="IPR000390">
    <property type="entry name" value="Small_drug/metabolite_transptr"/>
</dbReference>
<dbReference type="Gene3D" id="1.10.3730.20">
    <property type="match status" value="1"/>
</dbReference>
<feature type="transmembrane region" description="Helical" evidence="8">
    <location>
        <begin position="34"/>
        <end position="53"/>
    </location>
</feature>